<sequence length="132" mass="14527">MDSTHLPNEEFLTRLGELFSGRQGKTGGSIFLVQKRLTYNQNVPKPTEKNPLPDLNLEKPLPILIRATNGKSSAKRADKIKLATLVAPDDLEAFYSRYADVCKAGMVALKPRDRSKKKAKAKKKKSAATGTS</sequence>
<evidence type="ECO:0000256" key="3">
    <source>
        <dbReference type="ARBA" id="ARBA00022490"/>
    </source>
</evidence>
<evidence type="ECO:0000256" key="1">
    <source>
        <dbReference type="ARBA" id="ARBA00004496"/>
    </source>
</evidence>
<dbReference type="GO" id="GO:0008312">
    <property type="term" value="F:7S RNA binding"/>
    <property type="evidence" value="ECO:0007669"/>
    <property type="project" value="UniProtKB-UniRule"/>
</dbReference>
<dbReference type="InterPro" id="IPR009018">
    <property type="entry name" value="Signal_recog_particle_SRP9/14"/>
</dbReference>
<name>A0A2N3N3T5_9PEZI</name>
<dbReference type="GO" id="GO:0005786">
    <property type="term" value="C:signal recognition particle, endoplasmic reticulum targeting"/>
    <property type="evidence" value="ECO:0007669"/>
    <property type="project" value="UniProtKB-UniRule"/>
</dbReference>
<comment type="subunit">
    <text evidence="7">Component of a fungal signal recognition particle (SRP) complex that consists of a 7SL RNA molecule (scR1) and at least six protein subunits: SRP72, SRP68, SRP54, SEC65, SRP21 and SRP14.</text>
</comment>
<organism evidence="9 10">
    <name type="scientific">Lomentospora prolificans</name>
    <dbReference type="NCBI Taxonomy" id="41688"/>
    <lineage>
        <taxon>Eukaryota</taxon>
        <taxon>Fungi</taxon>
        <taxon>Dikarya</taxon>
        <taxon>Ascomycota</taxon>
        <taxon>Pezizomycotina</taxon>
        <taxon>Sordariomycetes</taxon>
        <taxon>Hypocreomycetidae</taxon>
        <taxon>Microascales</taxon>
        <taxon>Microascaceae</taxon>
        <taxon>Lomentospora</taxon>
    </lineage>
</organism>
<reference evidence="9 10" key="1">
    <citation type="journal article" date="2017" name="G3 (Bethesda)">
        <title>First Draft Genome Sequence of the Pathogenic Fungus Lomentospora prolificans (Formerly Scedosporium prolificans).</title>
        <authorList>
            <person name="Luo R."/>
            <person name="Zimin A."/>
            <person name="Workman R."/>
            <person name="Fan Y."/>
            <person name="Pertea G."/>
            <person name="Grossman N."/>
            <person name="Wear M.P."/>
            <person name="Jia B."/>
            <person name="Miller H."/>
            <person name="Casadevall A."/>
            <person name="Timp W."/>
            <person name="Zhang S.X."/>
            <person name="Salzberg S.L."/>
        </authorList>
    </citation>
    <scope>NUCLEOTIDE SEQUENCE [LARGE SCALE GENOMIC DNA]</scope>
    <source>
        <strain evidence="9 10">JHH-5317</strain>
    </source>
</reference>
<keyword evidence="6 7" id="KW-0687">Ribonucleoprotein</keyword>
<dbReference type="Gene3D" id="3.30.720.10">
    <property type="entry name" value="Signal recognition particle alu RNA binding heterodimer, srp9/1"/>
    <property type="match status" value="1"/>
</dbReference>
<evidence type="ECO:0000256" key="4">
    <source>
        <dbReference type="ARBA" id="ARBA00022884"/>
    </source>
</evidence>
<feature type="compositionally biased region" description="Basic residues" evidence="8">
    <location>
        <begin position="113"/>
        <end position="126"/>
    </location>
</feature>
<evidence type="ECO:0000256" key="6">
    <source>
        <dbReference type="ARBA" id="ARBA00023274"/>
    </source>
</evidence>
<keyword evidence="10" id="KW-1185">Reference proteome</keyword>
<protein>
    <recommendedName>
        <fullName evidence="7">Signal recognition particle subunit SRP14</fullName>
    </recommendedName>
    <alternativeName>
        <fullName evidence="7">Signal recognition particle 14 kDa protein</fullName>
    </alternativeName>
</protein>
<dbReference type="GO" id="GO:0006614">
    <property type="term" value="P:SRP-dependent cotranslational protein targeting to membrane"/>
    <property type="evidence" value="ECO:0007669"/>
    <property type="project" value="UniProtKB-UniRule"/>
</dbReference>
<evidence type="ECO:0000313" key="9">
    <source>
        <dbReference type="EMBL" id="PKS07074.1"/>
    </source>
</evidence>
<dbReference type="Proteomes" id="UP000233524">
    <property type="component" value="Unassembled WGS sequence"/>
</dbReference>
<evidence type="ECO:0000256" key="5">
    <source>
        <dbReference type="ARBA" id="ARBA00023135"/>
    </source>
</evidence>
<keyword evidence="3 7" id="KW-0963">Cytoplasm</keyword>
<evidence type="ECO:0000256" key="2">
    <source>
        <dbReference type="ARBA" id="ARBA00010349"/>
    </source>
</evidence>
<feature type="region of interest" description="Disordered" evidence="8">
    <location>
        <begin position="111"/>
        <end position="132"/>
    </location>
</feature>
<comment type="similarity">
    <text evidence="2 7">Belongs to the SRP14 family.</text>
</comment>
<dbReference type="Pfam" id="PF02290">
    <property type="entry name" value="SRP14"/>
    <property type="match status" value="1"/>
</dbReference>
<comment type="subcellular location">
    <subcellularLocation>
        <location evidence="1 7">Cytoplasm</location>
    </subcellularLocation>
</comment>
<dbReference type="InterPro" id="IPR003210">
    <property type="entry name" value="Signal_recog_particle_SRP14"/>
</dbReference>
<dbReference type="AlphaFoldDB" id="A0A2N3N3T5"/>
<dbReference type="STRING" id="41688.A0A2N3N3T5"/>
<accession>A0A2N3N3T5</accession>
<proteinExistence type="inferred from homology"/>
<dbReference type="EMBL" id="NLAX01000701">
    <property type="protein sequence ID" value="PKS07074.1"/>
    <property type="molecule type" value="Genomic_DNA"/>
</dbReference>
<dbReference type="InParanoid" id="A0A2N3N3T5"/>
<evidence type="ECO:0000256" key="8">
    <source>
        <dbReference type="SAM" id="MobiDB-lite"/>
    </source>
</evidence>
<keyword evidence="5 7" id="KW-0733">Signal recognition particle</keyword>
<dbReference type="OrthoDB" id="19209at2759"/>
<comment type="caution">
    <text evidence="9">The sequence shown here is derived from an EMBL/GenBank/DDBJ whole genome shotgun (WGS) entry which is preliminary data.</text>
</comment>
<evidence type="ECO:0000313" key="10">
    <source>
        <dbReference type="Proteomes" id="UP000233524"/>
    </source>
</evidence>
<gene>
    <name evidence="9" type="ORF">jhhlp_005671</name>
</gene>
<keyword evidence="4 7" id="KW-0694">RNA-binding</keyword>
<dbReference type="VEuPathDB" id="FungiDB:jhhlp_005671"/>
<comment type="function">
    <text evidence="7">Component of the signal recognition particle (SRP) complex, a ribonucleoprotein complex that mediates the cotranslational targeting of secretory and membrane proteins to the endoplasmic reticulum (ER).</text>
</comment>
<dbReference type="SUPFAM" id="SSF54762">
    <property type="entry name" value="Signal recognition particle alu RNA binding heterodimer, SRP9/14"/>
    <property type="match status" value="1"/>
</dbReference>
<dbReference type="GO" id="GO:0030942">
    <property type="term" value="F:endoplasmic reticulum signal peptide binding"/>
    <property type="evidence" value="ECO:0007669"/>
    <property type="project" value="UniProtKB-UniRule"/>
</dbReference>
<evidence type="ECO:0000256" key="7">
    <source>
        <dbReference type="RuleBase" id="RU368100"/>
    </source>
</evidence>
<dbReference type="PANTHER" id="PTHR12013">
    <property type="entry name" value="SIGNAL RECOGNITION PARTICLE 14 KD PROTEIN"/>
    <property type="match status" value="1"/>
</dbReference>